<dbReference type="AlphaFoldDB" id="Q86P25"/>
<dbReference type="EMBL" id="BT003519">
    <property type="protein sequence ID" value="AAO39523.1"/>
    <property type="molecule type" value="mRNA"/>
</dbReference>
<protein>
    <submittedName>
        <fullName evidence="1">RE24931p</fullName>
    </submittedName>
</protein>
<organism evidence="1">
    <name type="scientific">Drosophila melanogaster</name>
    <name type="common">Fruit fly</name>
    <dbReference type="NCBI Taxonomy" id="7227"/>
    <lineage>
        <taxon>Eukaryota</taxon>
        <taxon>Metazoa</taxon>
        <taxon>Ecdysozoa</taxon>
        <taxon>Arthropoda</taxon>
        <taxon>Hexapoda</taxon>
        <taxon>Insecta</taxon>
        <taxon>Pterygota</taxon>
        <taxon>Neoptera</taxon>
        <taxon>Endopterygota</taxon>
        <taxon>Diptera</taxon>
        <taxon>Brachycera</taxon>
        <taxon>Muscomorpha</taxon>
        <taxon>Ephydroidea</taxon>
        <taxon>Drosophilidae</taxon>
        <taxon>Drosophila</taxon>
        <taxon>Sophophora</taxon>
    </lineage>
</organism>
<sequence>MYYEYYATFAANEQAATTQFAHLAQNEKRQRGWGNAEKIWLARKEEKPICIRHRAKKVRHDSESNIEEARLQTAGSLLYKPSQTLHRTYVRPKGTGPISHSECGGSCVIGVKSKPKT</sequence>
<name>Q86P25_DROME</name>
<evidence type="ECO:0000313" key="1">
    <source>
        <dbReference type="EMBL" id="AAO39523.1"/>
    </source>
</evidence>
<accession>Q86P25</accession>
<reference evidence="1" key="1">
    <citation type="submission" date="2003-02" db="EMBL/GenBank/DDBJ databases">
        <authorList>
            <person name="Stapleton M."/>
            <person name="Brokstein P."/>
            <person name="Hong L."/>
            <person name="Agbayani A."/>
            <person name="Carlson J."/>
            <person name="Champe M."/>
            <person name="Chavez C."/>
            <person name="Dorsett V."/>
            <person name="Dresnek D."/>
            <person name="Farfan D."/>
            <person name="Frise E."/>
            <person name="George R."/>
            <person name="Gonzalez M."/>
            <person name="Guarin H."/>
            <person name="Kronmiller B."/>
            <person name="Li P."/>
            <person name="Liao G."/>
            <person name="Miranda A."/>
            <person name="Mungall C.J."/>
            <person name="Nunoo J."/>
            <person name="Pacleb J."/>
            <person name="Paragas V."/>
            <person name="Park S."/>
            <person name="Patel S."/>
            <person name="Phouanenavong S."/>
            <person name="Wan K."/>
            <person name="Yu C."/>
            <person name="Lewis S.E."/>
            <person name="Rubin G.M."/>
            <person name="Celniker S."/>
        </authorList>
    </citation>
    <scope>NUCLEOTIDE SEQUENCE</scope>
    <source>
        <strain evidence="1">Berkeley</strain>
    </source>
</reference>
<proteinExistence type="evidence at transcript level"/>